<gene>
    <name evidence="1" type="ORF">M9H77_01473</name>
</gene>
<organism evidence="1 2">
    <name type="scientific">Catharanthus roseus</name>
    <name type="common">Madagascar periwinkle</name>
    <name type="synonym">Vinca rosea</name>
    <dbReference type="NCBI Taxonomy" id="4058"/>
    <lineage>
        <taxon>Eukaryota</taxon>
        <taxon>Viridiplantae</taxon>
        <taxon>Streptophyta</taxon>
        <taxon>Embryophyta</taxon>
        <taxon>Tracheophyta</taxon>
        <taxon>Spermatophyta</taxon>
        <taxon>Magnoliopsida</taxon>
        <taxon>eudicotyledons</taxon>
        <taxon>Gunneridae</taxon>
        <taxon>Pentapetalae</taxon>
        <taxon>asterids</taxon>
        <taxon>lamiids</taxon>
        <taxon>Gentianales</taxon>
        <taxon>Apocynaceae</taxon>
        <taxon>Rauvolfioideae</taxon>
        <taxon>Vinceae</taxon>
        <taxon>Catharanthinae</taxon>
        <taxon>Catharanthus</taxon>
    </lineage>
</organism>
<evidence type="ECO:0000313" key="2">
    <source>
        <dbReference type="Proteomes" id="UP001060085"/>
    </source>
</evidence>
<comment type="caution">
    <text evidence="1">The sequence shown here is derived from an EMBL/GenBank/DDBJ whole genome shotgun (WGS) entry which is preliminary data.</text>
</comment>
<protein>
    <submittedName>
        <fullName evidence="1">Uncharacterized protein</fullName>
    </submittedName>
</protein>
<sequence length="177" mass="18159">MAFTRNNLQALFALFFIVVMALSGGAMAAADCNNVNFDLSACNDYFTPDNATVFIQNCCGDLSNVAKTYTSCVCDAIDTLSSADKSNIVTAFTVCNISACNIGTGGSTDTSTSTPATPSISTSPSTPSISTTPSTPSTSNGGIGNKSFGNAGNLDKPFHLGTLILFVVSMASVVINF</sequence>
<dbReference type="EMBL" id="CM044701">
    <property type="protein sequence ID" value="KAI5680246.1"/>
    <property type="molecule type" value="Genomic_DNA"/>
</dbReference>
<proteinExistence type="predicted"/>
<evidence type="ECO:0000313" key="1">
    <source>
        <dbReference type="EMBL" id="KAI5680246.1"/>
    </source>
</evidence>
<name>A0ACC0C633_CATRO</name>
<keyword evidence="2" id="KW-1185">Reference proteome</keyword>
<accession>A0ACC0C633</accession>
<reference evidence="2" key="1">
    <citation type="journal article" date="2023" name="Nat. Plants">
        <title>Single-cell RNA sequencing provides a high-resolution roadmap for understanding the multicellular compartmentation of specialized metabolism.</title>
        <authorList>
            <person name="Sun S."/>
            <person name="Shen X."/>
            <person name="Li Y."/>
            <person name="Li Y."/>
            <person name="Wang S."/>
            <person name="Li R."/>
            <person name="Zhang H."/>
            <person name="Shen G."/>
            <person name="Guo B."/>
            <person name="Wei J."/>
            <person name="Xu J."/>
            <person name="St-Pierre B."/>
            <person name="Chen S."/>
            <person name="Sun C."/>
        </authorList>
    </citation>
    <scope>NUCLEOTIDE SEQUENCE [LARGE SCALE GENOMIC DNA]</scope>
</reference>
<dbReference type="Proteomes" id="UP001060085">
    <property type="component" value="Linkage Group LG01"/>
</dbReference>